<feature type="domain" description="DUF2470" evidence="2">
    <location>
        <begin position="11"/>
        <end position="85"/>
    </location>
</feature>
<dbReference type="InterPro" id="IPR037119">
    <property type="entry name" value="Haem_oxidase_HugZ-like_sf"/>
</dbReference>
<dbReference type="EMBL" id="KN835171">
    <property type="protein sequence ID" value="KIK45557.1"/>
    <property type="molecule type" value="Genomic_DNA"/>
</dbReference>
<protein>
    <recommendedName>
        <fullName evidence="2">DUF2470 domain-containing protein</fullName>
    </recommendedName>
</protein>
<dbReference type="Proteomes" id="UP000054485">
    <property type="component" value="Unassembled WGS sequence"/>
</dbReference>
<reference evidence="4" key="2">
    <citation type="submission" date="2015-01" db="EMBL/GenBank/DDBJ databases">
        <title>Evolutionary Origins and Diversification of the Mycorrhizal Mutualists.</title>
        <authorList>
            <consortium name="DOE Joint Genome Institute"/>
            <consortium name="Mycorrhizal Genomics Consortium"/>
            <person name="Kohler A."/>
            <person name="Kuo A."/>
            <person name="Nagy L.G."/>
            <person name="Floudas D."/>
            <person name="Copeland A."/>
            <person name="Barry K.W."/>
            <person name="Cichocki N."/>
            <person name="Veneault-Fourrey C."/>
            <person name="LaButti K."/>
            <person name="Lindquist E.A."/>
            <person name="Lipzen A."/>
            <person name="Lundell T."/>
            <person name="Morin E."/>
            <person name="Murat C."/>
            <person name="Riley R."/>
            <person name="Ohm R."/>
            <person name="Sun H."/>
            <person name="Tunlid A."/>
            <person name="Henrissat B."/>
            <person name="Grigoriev I.V."/>
            <person name="Hibbett D.S."/>
            <person name="Martin F."/>
        </authorList>
    </citation>
    <scope>NUCLEOTIDE SEQUENCE [LARGE SCALE GENOMIC DNA]</scope>
    <source>
        <strain evidence="4">UH-Slu-Lm8-n1</strain>
    </source>
</reference>
<feature type="transmembrane region" description="Helical" evidence="1">
    <location>
        <begin position="189"/>
        <end position="208"/>
    </location>
</feature>
<dbReference type="OrthoDB" id="5553410at2759"/>
<accession>A0A0D0BHK6</accession>
<keyword evidence="1" id="KW-0812">Transmembrane</keyword>
<keyword evidence="1" id="KW-0472">Membrane</keyword>
<dbReference type="InterPro" id="IPR028110">
    <property type="entry name" value="TMEM254"/>
</dbReference>
<reference evidence="3 4" key="1">
    <citation type="submission" date="2014-04" db="EMBL/GenBank/DDBJ databases">
        <authorList>
            <consortium name="DOE Joint Genome Institute"/>
            <person name="Kuo A."/>
            <person name="Ruytinx J."/>
            <person name="Rineau F."/>
            <person name="Colpaert J."/>
            <person name="Kohler A."/>
            <person name="Nagy L.G."/>
            <person name="Floudas D."/>
            <person name="Copeland A."/>
            <person name="Barry K.W."/>
            <person name="Cichocki N."/>
            <person name="Veneault-Fourrey C."/>
            <person name="LaButti K."/>
            <person name="Lindquist E.A."/>
            <person name="Lipzen A."/>
            <person name="Lundell T."/>
            <person name="Morin E."/>
            <person name="Murat C."/>
            <person name="Sun H."/>
            <person name="Tunlid A."/>
            <person name="Henrissat B."/>
            <person name="Grigoriev I.V."/>
            <person name="Hibbett D.S."/>
            <person name="Martin F."/>
            <person name="Nordberg H.P."/>
            <person name="Cantor M.N."/>
            <person name="Hua S.X."/>
        </authorList>
    </citation>
    <scope>NUCLEOTIDE SEQUENCE [LARGE SCALE GENOMIC DNA]</scope>
    <source>
        <strain evidence="3 4">UH-Slu-Lm8-n1</strain>
    </source>
</reference>
<sequence length="227" mass="25125">MSDSVASNSSFLCMYMKDHTGTLVAYVRYFGKVEDDVVTAEMSSIDSKGMTLLYELKSGISKSIQVPFDPLLSEYDDAKPRLLSMKAEALEGLGMLKAPQLTTFRFPSKAAITPFVFLAYFYLLSPPPAGTTFLSIPVTNMDVFFSPAHAFRDLTGLGLSLRTLFAILGAIHGAEGLYTLSLCRRHVKGAVVTAVYVGCTVLFGNHIWKDLKRRVQERRIEAITKFE</sequence>
<gene>
    <name evidence="3" type="ORF">CY34DRAFT_523989</name>
</gene>
<name>A0A0D0BHK6_9AGAM</name>
<evidence type="ECO:0000259" key="2">
    <source>
        <dbReference type="Pfam" id="PF10615"/>
    </source>
</evidence>
<dbReference type="Gene3D" id="3.20.180.10">
    <property type="entry name" value="PNP-oxidase-like"/>
    <property type="match status" value="1"/>
</dbReference>
<evidence type="ECO:0000313" key="4">
    <source>
        <dbReference type="Proteomes" id="UP000054485"/>
    </source>
</evidence>
<dbReference type="InParanoid" id="A0A0D0BHK6"/>
<dbReference type="InterPro" id="IPR019595">
    <property type="entry name" value="DUF2470"/>
</dbReference>
<proteinExistence type="predicted"/>
<keyword evidence="4" id="KW-1185">Reference proteome</keyword>
<dbReference type="HOGENOM" id="CLU_104759_0_0_1"/>
<dbReference type="AlphaFoldDB" id="A0A0D0BHK6"/>
<evidence type="ECO:0000256" key="1">
    <source>
        <dbReference type="SAM" id="Phobius"/>
    </source>
</evidence>
<keyword evidence="1" id="KW-1133">Transmembrane helix</keyword>
<dbReference type="Pfam" id="PF10615">
    <property type="entry name" value="DUF2470"/>
    <property type="match status" value="1"/>
</dbReference>
<dbReference type="Pfam" id="PF14934">
    <property type="entry name" value="TMEM254"/>
    <property type="match status" value="1"/>
</dbReference>
<evidence type="ECO:0000313" key="3">
    <source>
        <dbReference type="EMBL" id="KIK45557.1"/>
    </source>
</evidence>
<organism evidence="3 4">
    <name type="scientific">Suillus luteus UH-Slu-Lm8-n1</name>
    <dbReference type="NCBI Taxonomy" id="930992"/>
    <lineage>
        <taxon>Eukaryota</taxon>
        <taxon>Fungi</taxon>
        <taxon>Dikarya</taxon>
        <taxon>Basidiomycota</taxon>
        <taxon>Agaricomycotina</taxon>
        <taxon>Agaricomycetes</taxon>
        <taxon>Agaricomycetidae</taxon>
        <taxon>Boletales</taxon>
        <taxon>Suillineae</taxon>
        <taxon>Suillaceae</taxon>
        <taxon>Suillus</taxon>
    </lineage>
</organism>